<dbReference type="AlphaFoldDB" id="X1I343"/>
<proteinExistence type="predicted"/>
<dbReference type="EMBL" id="BARU01027759">
    <property type="protein sequence ID" value="GAH76127.1"/>
    <property type="molecule type" value="Genomic_DNA"/>
</dbReference>
<dbReference type="Gene3D" id="3.40.50.410">
    <property type="entry name" value="von Willebrand factor, type A domain"/>
    <property type="match status" value="1"/>
</dbReference>
<evidence type="ECO:0008006" key="2">
    <source>
        <dbReference type="Google" id="ProtNLM"/>
    </source>
</evidence>
<protein>
    <recommendedName>
        <fullName evidence="2">VWFA domain-containing protein</fullName>
    </recommendedName>
</protein>
<comment type="caution">
    <text evidence="1">The sequence shown here is derived from an EMBL/GenBank/DDBJ whole genome shotgun (WGS) entry which is preliminary data.</text>
</comment>
<evidence type="ECO:0000313" key="1">
    <source>
        <dbReference type="EMBL" id="GAH76127.1"/>
    </source>
</evidence>
<sequence>VGAMVSSICTSDLYIYAFDTMAHKIEVLGDKLTDWEESFKGIHASGSTSCGVAIRQMRKRKEYAEQIIFITDENENSGPYFESEYNLYAEEMKVKPSLMFIKLGMFTDHLERQCRDMRIEFDAYIFKGDYYALPSIIPFISKGSRLEIIEEIMAYPLPVRLLA</sequence>
<dbReference type="SUPFAM" id="SSF53300">
    <property type="entry name" value="vWA-like"/>
    <property type="match status" value="1"/>
</dbReference>
<feature type="non-terminal residue" evidence="1">
    <location>
        <position position="1"/>
    </location>
</feature>
<name>X1I343_9ZZZZ</name>
<organism evidence="1">
    <name type="scientific">marine sediment metagenome</name>
    <dbReference type="NCBI Taxonomy" id="412755"/>
    <lineage>
        <taxon>unclassified sequences</taxon>
        <taxon>metagenomes</taxon>
        <taxon>ecological metagenomes</taxon>
    </lineage>
</organism>
<dbReference type="InterPro" id="IPR036465">
    <property type="entry name" value="vWFA_dom_sf"/>
</dbReference>
<gene>
    <name evidence="1" type="ORF">S03H2_44400</name>
</gene>
<accession>X1I343</accession>
<reference evidence="1" key="1">
    <citation type="journal article" date="2014" name="Front. Microbiol.">
        <title>High frequency of phylogenetically diverse reductive dehalogenase-homologous genes in deep subseafloor sedimentary metagenomes.</title>
        <authorList>
            <person name="Kawai M."/>
            <person name="Futagami T."/>
            <person name="Toyoda A."/>
            <person name="Takaki Y."/>
            <person name="Nishi S."/>
            <person name="Hori S."/>
            <person name="Arai W."/>
            <person name="Tsubouchi T."/>
            <person name="Morono Y."/>
            <person name="Uchiyama I."/>
            <person name="Ito T."/>
            <person name="Fujiyama A."/>
            <person name="Inagaki F."/>
            <person name="Takami H."/>
        </authorList>
    </citation>
    <scope>NUCLEOTIDE SEQUENCE</scope>
    <source>
        <strain evidence="1">Expedition CK06-06</strain>
    </source>
</reference>